<feature type="domain" description="CBM2" evidence="5">
    <location>
        <begin position="19"/>
        <end position="128"/>
    </location>
</feature>
<protein>
    <recommendedName>
        <fullName evidence="3">Glucanase</fullName>
        <ecNumber evidence="3">3.2.1.-</ecNumber>
    </recommendedName>
</protein>
<organism evidence="6 7">
    <name type="scientific">Sphaerisporangium rufum</name>
    <dbReference type="NCBI Taxonomy" id="1381558"/>
    <lineage>
        <taxon>Bacteria</taxon>
        <taxon>Bacillati</taxon>
        <taxon>Actinomycetota</taxon>
        <taxon>Actinomycetes</taxon>
        <taxon>Streptosporangiales</taxon>
        <taxon>Streptosporangiaceae</taxon>
        <taxon>Sphaerisporangium</taxon>
    </lineage>
</organism>
<dbReference type="SMART" id="SM00637">
    <property type="entry name" value="CBD_II"/>
    <property type="match status" value="1"/>
</dbReference>
<comment type="similarity">
    <text evidence="3">Belongs to the glycosyl hydrolase family 6.</text>
</comment>
<dbReference type="AlphaFoldDB" id="A0A919R0P4"/>
<feature type="binding site" evidence="2">
    <location>
        <position position="193"/>
    </location>
    <ligand>
        <name>substrate</name>
    </ligand>
</feature>
<feature type="signal peptide" evidence="3">
    <location>
        <begin position="1"/>
        <end position="19"/>
    </location>
</feature>
<sequence>MVAGMVAFAVVAVAVPALAAMPPATCRVTYAKTWDSSGRFGANVTIENMASRITSWRLTFTWSGGQKVDNGWSATWSQSGRDVTAANLPYNGTLDQGQRITVGFNGSYTGTNSPPALFLLNGVGCLGPNPPVTPTATPTPTPTPSPTPAPDPARVDNPYAGADGYVDPTWSAAAAGEPGGEAVARTSTGVWLDRVSRIAGTSSIPGLRAHLDEAVRQDAANGATPLTIQIVLNDLPDRNCLRYASTGDFTIAADGLDQYRTRYVDPIASILADPAYRRLRIVAVVEPDFLPGLVMPTGTIYTINCEPVRAGGVYPLAVRYALNRLYGIPNVYTYLDASNHGRLGWADNFGAAAELLAGIGNATGGGLPPVHGFTVNTAEWGALTEPFFTASTMIAGTPVKWTRWVDWNDYVDELSFAQAFRNRLIAAGFPPTIGMVIDTSRNGWGGPARPAAASTSTDANTFVDQSRVDRRVSLANWCNQTGTGLGERPRADPAPGIDAYAWIKPPGVSDGASAANVVPNPENIPFDQRCDPLFQEPRGAYVPGQALPNAPAEGQWFPALFRQLLANAYPPL</sequence>
<dbReference type="GO" id="GO:0030245">
    <property type="term" value="P:cellulose catabolic process"/>
    <property type="evidence" value="ECO:0007669"/>
    <property type="project" value="UniProtKB-KW"/>
</dbReference>
<dbReference type="GO" id="GO:0004553">
    <property type="term" value="F:hydrolase activity, hydrolyzing O-glycosyl compounds"/>
    <property type="evidence" value="ECO:0007669"/>
    <property type="project" value="InterPro"/>
</dbReference>
<keyword evidence="3" id="KW-0624">Polysaccharide degradation</keyword>
<dbReference type="InterPro" id="IPR008965">
    <property type="entry name" value="CBM2/CBM3_carb-bd_dom_sf"/>
</dbReference>
<dbReference type="InterPro" id="IPR016288">
    <property type="entry name" value="Beta_cellobiohydrolase"/>
</dbReference>
<dbReference type="Pfam" id="PF00553">
    <property type="entry name" value="CBM_2"/>
    <property type="match status" value="1"/>
</dbReference>
<gene>
    <name evidence="6" type="ORF">Sru01_25980</name>
</gene>
<dbReference type="PANTHER" id="PTHR34876">
    <property type="match status" value="1"/>
</dbReference>
<reference evidence="6" key="1">
    <citation type="submission" date="2021-01" db="EMBL/GenBank/DDBJ databases">
        <title>Whole genome shotgun sequence of Sphaerisporangium rufum NBRC 109079.</title>
        <authorList>
            <person name="Komaki H."/>
            <person name="Tamura T."/>
        </authorList>
    </citation>
    <scope>NUCLEOTIDE SEQUENCE</scope>
    <source>
        <strain evidence="6">NBRC 109079</strain>
    </source>
</reference>
<keyword evidence="3" id="KW-0326">Glycosidase</keyword>
<evidence type="ECO:0000256" key="1">
    <source>
        <dbReference type="PIRSR" id="PIRSR001100-1"/>
    </source>
</evidence>
<dbReference type="PIRSF" id="PIRSF001100">
    <property type="entry name" value="Beta_cellobiohydrolase"/>
    <property type="match status" value="1"/>
</dbReference>
<evidence type="ECO:0000256" key="3">
    <source>
        <dbReference type="RuleBase" id="RU361186"/>
    </source>
</evidence>
<feature type="binding site" evidence="2">
    <location>
        <position position="191"/>
    </location>
    <ligand>
        <name>substrate</name>
    </ligand>
</feature>
<dbReference type="PRINTS" id="PR00733">
    <property type="entry name" value="GLHYDRLASE6"/>
</dbReference>
<dbReference type="PANTHER" id="PTHR34876:SF4">
    <property type="entry name" value="1,4-BETA-D-GLUCAN CELLOBIOHYDROLASE C-RELATED"/>
    <property type="match status" value="1"/>
</dbReference>
<feature type="compositionally biased region" description="Pro residues" evidence="4">
    <location>
        <begin position="129"/>
        <end position="151"/>
    </location>
</feature>
<dbReference type="Gene3D" id="3.20.20.40">
    <property type="entry name" value="1, 4-beta cellobiohydrolase"/>
    <property type="match status" value="1"/>
</dbReference>
<dbReference type="RefSeq" id="WP_203984547.1">
    <property type="nucleotide sequence ID" value="NZ_BOOU01000036.1"/>
</dbReference>
<dbReference type="PROSITE" id="PS51173">
    <property type="entry name" value="CBM2"/>
    <property type="match status" value="1"/>
</dbReference>
<feature type="active site" description="Proton donor" evidence="1">
    <location>
        <position position="288"/>
    </location>
</feature>
<dbReference type="SUPFAM" id="SSF51989">
    <property type="entry name" value="Glycosyl hydrolases family 6, cellulases"/>
    <property type="match status" value="1"/>
</dbReference>
<evidence type="ECO:0000256" key="2">
    <source>
        <dbReference type="PIRSR" id="PIRSR001100-2"/>
    </source>
</evidence>
<keyword evidence="3" id="KW-0378">Hydrolase</keyword>
<dbReference type="Pfam" id="PF01341">
    <property type="entry name" value="Glyco_hydro_6"/>
    <property type="match status" value="1"/>
</dbReference>
<evidence type="ECO:0000259" key="5">
    <source>
        <dbReference type="PROSITE" id="PS51173"/>
    </source>
</evidence>
<evidence type="ECO:0000256" key="4">
    <source>
        <dbReference type="SAM" id="MobiDB-lite"/>
    </source>
</evidence>
<feature type="binding site" evidence="2">
    <location>
        <position position="477"/>
    </location>
    <ligand>
        <name>substrate</name>
    </ligand>
</feature>
<dbReference type="Proteomes" id="UP000655287">
    <property type="component" value="Unassembled WGS sequence"/>
</dbReference>
<comment type="caution">
    <text evidence="6">The sequence shown here is derived from an EMBL/GenBank/DDBJ whole genome shotgun (WGS) entry which is preliminary data.</text>
</comment>
<keyword evidence="7" id="KW-1185">Reference proteome</keyword>
<evidence type="ECO:0000313" key="7">
    <source>
        <dbReference type="Proteomes" id="UP000655287"/>
    </source>
</evidence>
<dbReference type="GO" id="GO:0030247">
    <property type="term" value="F:polysaccharide binding"/>
    <property type="evidence" value="ECO:0007669"/>
    <property type="project" value="UniProtKB-UniRule"/>
</dbReference>
<dbReference type="InterPro" id="IPR001919">
    <property type="entry name" value="CBD2"/>
</dbReference>
<feature type="binding site" evidence="2">
    <location>
        <position position="504"/>
    </location>
    <ligand>
        <name>substrate</name>
    </ligand>
</feature>
<dbReference type="EMBL" id="BOOU01000036">
    <property type="protein sequence ID" value="GII77616.1"/>
    <property type="molecule type" value="Genomic_DNA"/>
</dbReference>
<keyword evidence="3" id="KW-0732">Signal</keyword>
<dbReference type="EC" id="3.2.1.-" evidence="3"/>
<dbReference type="SUPFAM" id="SSF49384">
    <property type="entry name" value="Carbohydrate-binding domain"/>
    <property type="match status" value="1"/>
</dbReference>
<dbReference type="InterPro" id="IPR012291">
    <property type="entry name" value="CBM2_carb-bd_dom_sf"/>
</dbReference>
<name>A0A919R0P4_9ACTN</name>
<dbReference type="InterPro" id="IPR036434">
    <property type="entry name" value="Beta_cellobiohydrolase_sf"/>
</dbReference>
<feature type="region of interest" description="Disordered" evidence="4">
    <location>
        <begin position="129"/>
        <end position="155"/>
    </location>
</feature>
<accession>A0A919R0P4</accession>
<proteinExistence type="inferred from homology"/>
<dbReference type="Gene3D" id="2.60.40.290">
    <property type="match status" value="1"/>
</dbReference>
<keyword evidence="3" id="KW-0136">Cellulose degradation</keyword>
<evidence type="ECO:0000313" key="6">
    <source>
        <dbReference type="EMBL" id="GII77616.1"/>
    </source>
</evidence>
<feature type="chain" id="PRO_5038153905" description="Glucanase" evidence="3">
    <location>
        <begin position="20"/>
        <end position="572"/>
    </location>
</feature>
<feature type="active site" description="Proton acceptor" evidence="1">
    <location>
        <position position="510"/>
    </location>
</feature>
<keyword evidence="3" id="KW-0119">Carbohydrate metabolism</keyword>